<dbReference type="AlphaFoldDB" id="F4Q3E9"/>
<reference evidence="2" key="1">
    <citation type="journal article" date="2011" name="Genome Res.">
        <title>Phylogeny-wide analysis of social amoeba genomes highlights ancient origins for complex intercellular communication.</title>
        <authorList>
            <person name="Heidel A.J."/>
            <person name="Lawal H.M."/>
            <person name="Felder M."/>
            <person name="Schilde C."/>
            <person name="Helps N.R."/>
            <person name="Tunggal B."/>
            <person name="Rivero F."/>
            <person name="John U."/>
            <person name="Schleicher M."/>
            <person name="Eichinger L."/>
            <person name="Platzer M."/>
            <person name="Noegel A.A."/>
            <person name="Schaap P."/>
            <person name="Gloeckner G."/>
        </authorList>
    </citation>
    <scope>NUCLEOTIDE SEQUENCE [LARGE SCALE GENOMIC DNA]</scope>
    <source>
        <strain evidence="2">SH3</strain>
    </source>
</reference>
<keyword evidence="2" id="KW-1185">Reference proteome</keyword>
<accession>F4Q3E9</accession>
<dbReference type="Proteomes" id="UP000007797">
    <property type="component" value="Unassembled WGS sequence"/>
</dbReference>
<dbReference type="GeneID" id="14869339"/>
<dbReference type="RefSeq" id="XP_004355292.1">
    <property type="nucleotide sequence ID" value="XM_004355240.1"/>
</dbReference>
<organism evidence="1 2">
    <name type="scientific">Cavenderia fasciculata</name>
    <name type="common">Slime mold</name>
    <name type="synonym">Dictyostelium fasciculatum</name>
    <dbReference type="NCBI Taxonomy" id="261658"/>
    <lineage>
        <taxon>Eukaryota</taxon>
        <taxon>Amoebozoa</taxon>
        <taxon>Evosea</taxon>
        <taxon>Eumycetozoa</taxon>
        <taxon>Dictyostelia</taxon>
        <taxon>Acytosteliales</taxon>
        <taxon>Cavenderiaceae</taxon>
        <taxon>Cavenderia</taxon>
    </lineage>
</organism>
<sequence length="206" mass="23472">MNHCHWNESESILTIINGEKDEEEGSLPLRDNSVTGNTSSHIITFDIPDSCYFSSTMYQYNSKFYAGLFDGSGTCPSFIFEVDIVANTSTLIATIQKDDASPFDSYIYFVFDNVNGYLALVATNALDYKKLDICMMDNNNNDIYWMESHTSPYTPLCYYVKYAQLDMIKLFLQTATNQEMSSEMTNSAILTSDLASHNRIIYQKPW</sequence>
<dbReference type="EMBL" id="GL883021">
    <property type="protein sequence ID" value="EGG16818.1"/>
    <property type="molecule type" value="Genomic_DNA"/>
</dbReference>
<evidence type="ECO:0000313" key="2">
    <source>
        <dbReference type="Proteomes" id="UP000007797"/>
    </source>
</evidence>
<protein>
    <submittedName>
        <fullName evidence="1">Uncharacterized protein</fullName>
    </submittedName>
</protein>
<proteinExistence type="predicted"/>
<gene>
    <name evidence="1" type="ORF">DFA_07796</name>
</gene>
<evidence type="ECO:0000313" key="1">
    <source>
        <dbReference type="EMBL" id="EGG16818.1"/>
    </source>
</evidence>
<name>F4Q3E9_CACFS</name>
<dbReference type="KEGG" id="dfa:DFA_07796"/>